<reference evidence="2" key="2">
    <citation type="journal article" date="2018" name="Plant J.">
        <title>The Sorghum bicolor reference genome: improved assembly, gene annotations, a transcriptome atlas, and signatures of genome organization.</title>
        <authorList>
            <person name="McCormick R.F."/>
            <person name="Truong S.K."/>
            <person name="Sreedasyam A."/>
            <person name="Jenkins J."/>
            <person name="Shu S."/>
            <person name="Sims D."/>
            <person name="Kennedy M."/>
            <person name="Amirebrahimi M."/>
            <person name="Weers B.D."/>
            <person name="McKinley B."/>
            <person name="Mattison A."/>
            <person name="Morishige D.T."/>
            <person name="Grimwood J."/>
            <person name="Schmutz J."/>
            <person name="Mullet J.E."/>
        </authorList>
    </citation>
    <scope>NUCLEOTIDE SEQUENCE [LARGE SCALE GENOMIC DNA]</scope>
    <source>
        <strain evidence="2">cv. BTx623</strain>
    </source>
</reference>
<name>A0A1B6PH34_SORBI</name>
<proteinExistence type="predicted"/>
<dbReference type="EMBL" id="CM000766">
    <property type="protein sequence ID" value="KXG24992.1"/>
    <property type="molecule type" value="Genomic_DNA"/>
</dbReference>
<accession>A0A1B6PH34</accession>
<keyword evidence="2" id="KW-1185">Reference proteome</keyword>
<dbReference type="ExpressionAtlas" id="A0A1B6PH34">
    <property type="expression patterns" value="baseline and differential"/>
</dbReference>
<gene>
    <name evidence="1" type="ORF">SORBI_3007G108200</name>
</gene>
<evidence type="ECO:0000313" key="2">
    <source>
        <dbReference type="Proteomes" id="UP000000768"/>
    </source>
</evidence>
<protein>
    <submittedName>
        <fullName evidence="1">Uncharacterized protein</fullName>
    </submittedName>
</protein>
<evidence type="ECO:0000313" key="1">
    <source>
        <dbReference type="EMBL" id="KXG24992.1"/>
    </source>
</evidence>
<dbReference type="Proteomes" id="UP000000768">
    <property type="component" value="Chromosome 7"/>
</dbReference>
<dbReference type="Gramene" id="KXG24992">
    <property type="protein sequence ID" value="KXG24992"/>
    <property type="gene ID" value="SORBI_3007G108200"/>
</dbReference>
<reference evidence="1 2" key="1">
    <citation type="journal article" date="2009" name="Nature">
        <title>The Sorghum bicolor genome and the diversification of grasses.</title>
        <authorList>
            <person name="Paterson A.H."/>
            <person name="Bowers J.E."/>
            <person name="Bruggmann R."/>
            <person name="Dubchak I."/>
            <person name="Grimwood J."/>
            <person name="Gundlach H."/>
            <person name="Haberer G."/>
            <person name="Hellsten U."/>
            <person name="Mitros T."/>
            <person name="Poliakov A."/>
            <person name="Schmutz J."/>
            <person name="Spannagl M."/>
            <person name="Tang H."/>
            <person name="Wang X."/>
            <person name="Wicker T."/>
            <person name="Bharti A.K."/>
            <person name="Chapman J."/>
            <person name="Feltus F.A."/>
            <person name="Gowik U."/>
            <person name="Grigoriev I.V."/>
            <person name="Lyons E."/>
            <person name="Maher C.A."/>
            <person name="Martis M."/>
            <person name="Narechania A."/>
            <person name="Otillar R.P."/>
            <person name="Penning B.W."/>
            <person name="Salamov A.A."/>
            <person name="Wang Y."/>
            <person name="Zhang L."/>
            <person name="Carpita N.C."/>
            <person name="Freeling M."/>
            <person name="Gingle A.R."/>
            <person name="Hash C.T."/>
            <person name="Keller B."/>
            <person name="Klein P."/>
            <person name="Kresovich S."/>
            <person name="McCann M.C."/>
            <person name="Ming R."/>
            <person name="Peterson D.G."/>
            <person name="Mehboob-ur-Rahman"/>
            <person name="Ware D."/>
            <person name="Westhoff P."/>
            <person name="Mayer K.F."/>
            <person name="Messing J."/>
            <person name="Rokhsar D.S."/>
        </authorList>
    </citation>
    <scope>NUCLEOTIDE SEQUENCE [LARGE SCALE GENOMIC DNA]</scope>
    <source>
        <strain evidence="2">cv. BTx623</strain>
    </source>
</reference>
<dbReference type="AlphaFoldDB" id="A0A1B6PH34"/>
<sequence length="233" mass="25856">MAPYFCFFWFPPSLSFPAAPVTHSRAFRRVARRCSLLVVLHGGRPGSNARVSRGAPGGVSAGRPHRPAGLIPSLRPRCTRPIGVCAAAPSSLRVPGRGGRRLSAASTQSGWGCRCVPVFPPLRSFCSSCCTKVQLRWVLYSPCWPVYRLPPPRTQPEFLSFSIVQMTHQRFQNLIIMDKGDLKDIDVNASANALIAIVPETISDTFSHYELTEAIQHQFQDIHTLIRSRKWSC</sequence>
<organism evidence="1 2">
    <name type="scientific">Sorghum bicolor</name>
    <name type="common">Sorghum</name>
    <name type="synonym">Sorghum vulgare</name>
    <dbReference type="NCBI Taxonomy" id="4558"/>
    <lineage>
        <taxon>Eukaryota</taxon>
        <taxon>Viridiplantae</taxon>
        <taxon>Streptophyta</taxon>
        <taxon>Embryophyta</taxon>
        <taxon>Tracheophyta</taxon>
        <taxon>Spermatophyta</taxon>
        <taxon>Magnoliopsida</taxon>
        <taxon>Liliopsida</taxon>
        <taxon>Poales</taxon>
        <taxon>Poaceae</taxon>
        <taxon>PACMAD clade</taxon>
        <taxon>Panicoideae</taxon>
        <taxon>Andropogonodae</taxon>
        <taxon>Andropogoneae</taxon>
        <taxon>Sorghinae</taxon>
        <taxon>Sorghum</taxon>
    </lineage>
</organism>